<dbReference type="Pfam" id="PF02597">
    <property type="entry name" value="ThiS"/>
    <property type="match status" value="1"/>
</dbReference>
<dbReference type="CDD" id="cd00754">
    <property type="entry name" value="Ubl_MoaD"/>
    <property type="match status" value="1"/>
</dbReference>
<evidence type="ECO:0000313" key="3">
    <source>
        <dbReference type="Proteomes" id="UP000326924"/>
    </source>
</evidence>
<sequence length="85" mass="9281">MDTFRLLYFGPAESFTKKAADTFSAPMSLKRLVEALEERYPGIGEKVLKGSMVTVNLEYVEMGDEGVVLKKGDEVAVIPPAVAVE</sequence>
<dbReference type="InterPro" id="IPR044672">
    <property type="entry name" value="MOCS2A"/>
</dbReference>
<dbReference type="InterPro" id="IPR012675">
    <property type="entry name" value="Beta-grasp_dom_sf"/>
</dbReference>
<dbReference type="InterPro" id="IPR016155">
    <property type="entry name" value="Mopterin_synth/thiamin_S_b"/>
</dbReference>
<comment type="caution">
    <text evidence="2">The sequence shown here is derived from an EMBL/GenBank/DDBJ whole genome shotgun (WGS) entry which is preliminary data.</text>
</comment>
<name>A0A5J5F8V9_9PEZI</name>
<dbReference type="InParanoid" id="A0A5J5F8V9"/>
<dbReference type="UniPathway" id="UPA00344"/>
<dbReference type="EMBL" id="VXIS01000015">
    <property type="protein sequence ID" value="KAA8913375.1"/>
    <property type="molecule type" value="Genomic_DNA"/>
</dbReference>
<reference evidence="2 3" key="1">
    <citation type="submission" date="2019-09" db="EMBL/GenBank/DDBJ databases">
        <title>Draft genome of the ectomycorrhizal ascomycete Sphaerosporella brunnea.</title>
        <authorList>
            <consortium name="DOE Joint Genome Institute"/>
            <person name="Benucci G.M."/>
            <person name="Marozzi G."/>
            <person name="Antonielli L."/>
            <person name="Sanchez S."/>
            <person name="Marco P."/>
            <person name="Wang X."/>
            <person name="Falini L.B."/>
            <person name="Barry K."/>
            <person name="Haridas S."/>
            <person name="Lipzen A."/>
            <person name="Labutti K."/>
            <person name="Grigoriev I.V."/>
            <person name="Murat C."/>
            <person name="Martin F."/>
            <person name="Albertini E."/>
            <person name="Donnini D."/>
            <person name="Bonito G."/>
        </authorList>
    </citation>
    <scope>NUCLEOTIDE SEQUENCE [LARGE SCALE GENOMIC DNA]</scope>
    <source>
        <strain evidence="2 3">Sb_GMNB300</strain>
    </source>
</reference>
<protein>
    <submittedName>
        <fullName evidence="2">Molybdopterin synthase small subunit CnxG</fullName>
    </submittedName>
</protein>
<dbReference type="Proteomes" id="UP000326924">
    <property type="component" value="Unassembled WGS sequence"/>
</dbReference>
<dbReference type="OrthoDB" id="5595860at2759"/>
<dbReference type="AlphaFoldDB" id="A0A5J5F8V9"/>
<proteinExistence type="predicted"/>
<dbReference type="GO" id="GO:0000166">
    <property type="term" value="F:nucleotide binding"/>
    <property type="evidence" value="ECO:0007669"/>
    <property type="project" value="UniProtKB-KW"/>
</dbReference>
<keyword evidence="1" id="KW-0547">Nucleotide-binding</keyword>
<dbReference type="GO" id="GO:0006777">
    <property type="term" value="P:Mo-molybdopterin cofactor biosynthetic process"/>
    <property type="evidence" value="ECO:0007669"/>
    <property type="project" value="InterPro"/>
</dbReference>
<dbReference type="PANTHER" id="PTHR33359:SF1">
    <property type="entry name" value="MOLYBDOPTERIN SYNTHASE SULFUR CARRIER SUBUNIT"/>
    <property type="match status" value="1"/>
</dbReference>
<dbReference type="GO" id="GO:1990133">
    <property type="term" value="C:molybdopterin adenylyltransferase complex"/>
    <property type="evidence" value="ECO:0007669"/>
    <property type="project" value="TreeGrafter"/>
</dbReference>
<accession>A0A5J5F8V9</accession>
<dbReference type="SUPFAM" id="SSF54285">
    <property type="entry name" value="MoaD/ThiS"/>
    <property type="match status" value="1"/>
</dbReference>
<organism evidence="2 3">
    <name type="scientific">Sphaerosporella brunnea</name>
    <dbReference type="NCBI Taxonomy" id="1250544"/>
    <lineage>
        <taxon>Eukaryota</taxon>
        <taxon>Fungi</taxon>
        <taxon>Dikarya</taxon>
        <taxon>Ascomycota</taxon>
        <taxon>Pezizomycotina</taxon>
        <taxon>Pezizomycetes</taxon>
        <taxon>Pezizales</taxon>
        <taxon>Pyronemataceae</taxon>
        <taxon>Sphaerosporella</taxon>
    </lineage>
</organism>
<dbReference type="Gene3D" id="3.10.20.30">
    <property type="match status" value="1"/>
</dbReference>
<dbReference type="PANTHER" id="PTHR33359">
    <property type="entry name" value="MOLYBDOPTERIN SYNTHASE SULFUR CARRIER SUBUNIT"/>
    <property type="match status" value="1"/>
</dbReference>
<evidence type="ECO:0000313" key="2">
    <source>
        <dbReference type="EMBL" id="KAA8913375.1"/>
    </source>
</evidence>
<evidence type="ECO:0000256" key="1">
    <source>
        <dbReference type="ARBA" id="ARBA00022741"/>
    </source>
</evidence>
<gene>
    <name evidence="2" type="ORF">FN846DRAFT_902856</name>
</gene>
<dbReference type="InterPro" id="IPR003749">
    <property type="entry name" value="ThiS/MoaD-like"/>
</dbReference>
<keyword evidence="3" id="KW-1185">Reference proteome</keyword>